<organism evidence="2 3">
    <name type="scientific">Ricinus communis</name>
    <name type="common">Castor bean</name>
    <dbReference type="NCBI Taxonomy" id="3988"/>
    <lineage>
        <taxon>Eukaryota</taxon>
        <taxon>Viridiplantae</taxon>
        <taxon>Streptophyta</taxon>
        <taxon>Embryophyta</taxon>
        <taxon>Tracheophyta</taxon>
        <taxon>Spermatophyta</taxon>
        <taxon>Magnoliopsida</taxon>
        <taxon>eudicotyledons</taxon>
        <taxon>Gunneridae</taxon>
        <taxon>Pentapetalae</taxon>
        <taxon>rosids</taxon>
        <taxon>fabids</taxon>
        <taxon>Malpighiales</taxon>
        <taxon>Euphorbiaceae</taxon>
        <taxon>Acalyphoideae</taxon>
        <taxon>Acalypheae</taxon>
        <taxon>Ricinus</taxon>
    </lineage>
</organism>
<protein>
    <submittedName>
        <fullName evidence="2">Uncharacterized protein</fullName>
    </submittedName>
</protein>
<feature type="compositionally biased region" description="Polar residues" evidence="1">
    <location>
        <begin position="167"/>
        <end position="191"/>
    </location>
</feature>
<proteinExistence type="predicted"/>
<reference evidence="3" key="1">
    <citation type="journal article" date="2010" name="Nat. Biotechnol.">
        <title>Draft genome sequence of the oilseed species Ricinus communis.</title>
        <authorList>
            <person name="Chan A.P."/>
            <person name="Crabtree J."/>
            <person name="Zhao Q."/>
            <person name="Lorenzi H."/>
            <person name="Orvis J."/>
            <person name="Puiu D."/>
            <person name="Melake-Berhan A."/>
            <person name="Jones K.M."/>
            <person name="Redman J."/>
            <person name="Chen G."/>
            <person name="Cahoon E.B."/>
            <person name="Gedil M."/>
            <person name="Stanke M."/>
            <person name="Haas B.J."/>
            <person name="Wortman J.R."/>
            <person name="Fraser-Liggett C.M."/>
            <person name="Ravel J."/>
            <person name="Rabinowicz P.D."/>
        </authorList>
    </citation>
    <scope>NUCLEOTIDE SEQUENCE [LARGE SCALE GENOMIC DNA]</scope>
    <source>
        <strain evidence="3">cv. Hale</strain>
    </source>
</reference>
<dbReference type="EMBL" id="EQ974364">
    <property type="protein sequence ID" value="EEF30124.1"/>
    <property type="molecule type" value="Genomic_DNA"/>
</dbReference>
<evidence type="ECO:0000256" key="1">
    <source>
        <dbReference type="SAM" id="MobiDB-lite"/>
    </source>
</evidence>
<dbReference type="GO" id="GO:0008017">
    <property type="term" value="F:microtubule binding"/>
    <property type="evidence" value="ECO:0007669"/>
    <property type="project" value="InterPro"/>
</dbReference>
<feature type="region of interest" description="Disordered" evidence="1">
    <location>
        <begin position="260"/>
        <end position="329"/>
    </location>
</feature>
<dbReference type="PANTHER" id="PTHR33737:SF19">
    <property type="entry name" value="BNAA10G12980D PROTEIN"/>
    <property type="match status" value="1"/>
</dbReference>
<accession>B9T1Y9</accession>
<name>B9T1Y9_RICCO</name>
<feature type="region of interest" description="Disordered" evidence="1">
    <location>
        <begin position="165"/>
        <end position="191"/>
    </location>
</feature>
<dbReference type="InParanoid" id="B9T1Y9"/>
<dbReference type="InterPro" id="IPR045882">
    <property type="entry name" value="GPT1/2"/>
</dbReference>
<feature type="compositionally biased region" description="Low complexity" evidence="1">
    <location>
        <begin position="279"/>
        <end position="291"/>
    </location>
</feature>
<keyword evidence="3" id="KW-1185">Reference proteome</keyword>
<feature type="compositionally biased region" description="Polar residues" evidence="1">
    <location>
        <begin position="292"/>
        <end position="329"/>
    </location>
</feature>
<dbReference type="eggNOG" id="ENOG502RDVU">
    <property type="taxonomic scope" value="Eukaryota"/>
</dbReference>
<dbReference type="AlphaFoldDB" id="B9T1Y9"/>
<dbReference type="Proteomes" id="UP000008311">
    <property type="component" value="Unassembled WGS sequence"/>
</dbReference>
<feature type="compositionally biased region" description="Low complexity" evidence="1">
    <location>
        <begin position="1034"/>
        <end position="1044"/>
    </location>
</feature>
<evidence type="ECO:0000313" key="2">
    <source>
        <dbReference type="EMBL" id="EEF30124.1"/>
    </source>
</evidence>
<feature type="region of interest" description="Disordered" evidence="1">
    <location>
        <begin position="994"/>
        <end position="1044"/>
    </location>
</feature>
<evidence type="ECO:0000313" key="3">
    <source>
        <dbReference type="Proteomes" id="UP000008311"/>
    </source>
</evidence>
<dbReference type="PANTHER" id="PTHR33737">
    <property type="entry name" value="OS05G0121800 PROTEIN"/>
    <property type="match status" value="1"/>
</dbReference>
<gene>
    <name evidence="2" type="ORF">RCOM_0624800</name>
</gene>
<dbReference type="FunCoup" id="B9T1Y9">
    <property type="interactions" value="208"/>
</dbReference>
<sequence>METDLSLIEISGEDDSLIQQSPNANVSISNSPHSYFSCSPLLRIPRSTTTSIPSPIAGSFVIGANLAEEDTSKPSCSNCEDSNSNMNKENVNLNKEEGTKLSIEPQQMKRKKKGGGYNLRKSLAWDRAFFTEEGVLDPLELSMLSGNLGKSSGEMLSVIHEGRESLSGDSPNMHTPNNNLFKESPSRTPNQGRKVAALLPKLASPARHKMASASVAKRKVLATHDINRSASKRSGCPLPPAPSSYPFRYLSFINTTKVVSKDSRVSKLSAPKSDPPVVSTSSRGSITSGGRQNHNVISQPGNAQRNVGLKGNSNNTKTTRNDAKSSSVGKLITRSTTLQAKRNVAKVSSVPEIHSSSNVQSQTKVSLEAVPDSVVPVTRPAYGPDSNTRKIAVSFSQNACYNGANMQPTQPQTAKPSGLRMPSPSLRFFGQSKLSDSHSLLERSTQACNLANSNILNFSKAGALNPVQQRPPRPSGNIPVYSSTVHSVASTAAASSGKIKSNLGLNNRQKVALQLQYNPKSYDTVNHKQQLHNICDDVHQQSVDHTEPCKIEMSCIEKVGLQSYDIKFSLRSGPSEQLEAGGDRSAVNVCPKSRNFTGAGDAQVLSVEGNLLVGSGKSAMNTSTLENSDLMLIGDPSEKSAEQAELPNPCFVTEQVFQDNRGPLSNGCLVRGKCSEDSQEQNVLQSLKPVELRTNDCGDELGSPDFLSSIPAVTQECGFDETGKVEYLHEENALVAFADREQAAEKFSHDVKLCGEANTLALERMNKSDMIGAAITDNVEVNNIYPNRGDLCGSKLENPHFTNQISPIMQVKVAYTMANESESEGAIDKQFEKNLIPFSDSQPENDACYSYRGTDILHSNCSTGIHDVKEETAEHDKLRNVCSHEAEQVNQHQVFDDLVSDKSISFQDVSAIGGSRSEIPQSPEMCESTENELAGFANSKETLMEDALEQSLDESSLADKKQDALAMKPPSNAVPFSDEWLAAFEAAGEEILARKGGAVQNSPPDKSLPEPSPWSPVRRKNNQGIGPYDCTKFTNTTNPSSTSS</sequence>